<keyword evidence="10" id="KW-1185">Reference proteome</keyword>
<dbReference type="EMBL" id="KB201362">
    <property type="protein sequence ID" value="ESO96836.1"/>
    <property type="molecule type" value="Genomic_DNA"/>
</dbReference>
<feature type="region of interest" description="Disordered" evidence="8">
    <location>
        <begin position="234"/>
        <end position="254"/>
    </location>
</feature>
<keyword evidence="3 7" id="KW-0238">DNA-binding</keyword>
<dbReference type="PRINTS" id="PR00616">
    <property type="entry name" value="CCAATSUBUNTB"/>
</dbReference>
<keyword evidence="2 7" id="KW-0805">Transcription regulation</keyword>
<evidence type="ECO:0000313" key="9">
    <source>
        <dbReference type="EMBL" id="ESO96836.1"/>
    </source>
</evidence>
<dbReference type="Gene3D" id="6.10.250.2430">
    <property type="match status" value="1"/>
</dbReference>
<dbReference type="RefSeq" id="XP_009052335.1">
    <property type="nucleotide sequence ID" value="XM_009054087.1"/>
</dbReference>
<sequence>MTEGEQHFTVYDPETQQPMTVTVNQTHDEGNQAVQGIQYITPDGVSVQLPHGHTDINQSDPQSIFSTQSSTTFANLPVQGTQSNSSNLPVVVSAGQNIIQNASISQGGNNVLQTQVQVQQPSGTSSTPGIPQMLFLNQVTINGQTSFVLVDANNKPVQLPQGIQVINLPSQQMGQQLPMPGAESGDEPLYVNAKQYHRILKRRQARAKLEATGRIPRERSKYLYESRHQHALKRSRGQGGVFVGQPGQPNENYSEQKMNENGTIISSSDTSSQISQLISSSTVQSLPTLASRPPEMLNSIAT</sequence>
<organism evidence="9 10">
    <name type="scientific">Lottia gigantea</name>
    <name type="common">Giant owl limpet</name>
    <dbReference type="NCBI Taxonomy" id="225164"/>
    <lineage>
        <taxon>Eukaryota</taxon>
        <taxon>Metazoa</taxon>
        <taxon>Spiralia</taxon>
        <taxon>Lophotrochozoa</taxon>
        <taxon>Mollusca</taxon>
        <taxon>Gastropoda</taxon>
        <taxon>Patellogastropoda</taxon>
        <taxon>Lottioidea</taxon>
        <taxon>Lottiidae</taxon>
        <taxon>Lottia</taxon>
    </lineage>
</organism>
<keyword evidence="5 7" id="KW-0804">Transcription</keyword>
<dbReference type="HOGENOM" id="CLU_922242_0_0_1"/>
<reference evidence="9 10" key="1">
    <citation type="journal article" date="2013" name="Nature">
        <title>Insights into bilaterian evolution from three spiralian genomes.</title>
        <authorList>
            <person name="Simakov O."/>
            <person name="Marletaz F."/>
            <person name="Cho S.J."/>
            <person name="Edsinger-Gonzales E."/>
            <person name="Havlak P."/>
            <person name="Hellsten U."/>
            <person name="Kuo D.H."/>
            <person name="Larsson T."/>
            <person name="Lv J."/>
            <person name="Arendt D."/>
            <person name="Savage R."/>
            <person name="Osoegawa K."/>
            <person name="de Jong P."/>
            <person name="Grimwood J."/>
            <person name="Chapman J.A."/>
            <person name="Shapiro H."/>
            <person name="Aerts A."/>
            <person name="Otillar R.P."/>
            <person name="Terry A.Y."/>
            <person name="Boore J.L."/>
            <person name="Grigoriev I.V."/>
            <person name="Lindberg D.R."/>
            <person name="Seaver E.C."/>
            <person name="Weisblat D.A."/>
            <person name="Putnam N.H."/>
            <person name="Rokhsar D.S."/>
        </authorList>
    </citation>
    <scope>NUCLEOTIDE SEQUENCE [LARGE SCALE GENOMIC DNA]</scope>
</reference>
<comment type="subcellular location">
    <subcellularLocation>
        <location evidence="1 7">Nucleus</location>
    </subcellularLocation>
</comment>
<dbReference type="Pfam" id="PF02045">
    <property type="entry name" value="CBFB_NFYA"/>
    <property type="match status" value="1"/>
</dbReference>
<dbReference type="GO" id="GO:0003700">
    <property type="term" value="F:DNA-binding transcription factor activity"/>
    <property type="evidence" value="ECO:0007669"/>
    <property type="project" value="UniProtKB-UniRule"/>
</dbReference>
<keyword evidence="4" id="KW-0010">Activator</keyword>
<evidence type="ECO:0000313" key="10">
    <source>
        <dbReference type="Proteomes" id="UP000030746"/>
    </source>
</evidence>
<dbReference type="CTD" id="20238085"/>
<dbReference type="GO" id="GO:0003677">
    <property type="term" value="F:DNA binding"/>
    <property type="evidence" value="ECO:0007669"/>
    <property type="project" value="UniProtKB-KW"/>
</dbReference>
<comment type="function">
    <text evidence="7">Component of the sequence-specific heterotrimeric transcription factor (NF-Y) which specifically recognizes a 5'-CCAAT-3' box motif found in the promoters of its target genes.</text>
</comment>
<dbReference type="OrthoDB" id="1097733at2759"/>
<dbReference type="PANTHER" id="PTHR12632">
    <property type="entry name" value="TRANSCRIPTION FACTOR NF-Y ALPHA-RELATED"/>
    <property type="match status" value="1"/>
</dbReference>
<dbReference type="PROSITE" id="PS51152">
    <property type="entry name" value="NFYA_HAP2_2"/>
    <property type="match status" value="1"/>
</dbReference>
<evidence type="ECO:0000256" key="5">
    <source>
        <dbReference type="ARBA" id="ARBA00023163"/>
    </source>
</evidence>
<proteinExistence type="inferred from homology"/>
<dbReference type="STRING" id="225164.V4AT00"/>
<gene>
    <name evidence="9" type="ORF">LOTGIDRAFT_159581</name>
</gene>
<evidence type="ECO:0000256" key="2">
    <source>
        <dbReference type="ARBA" id="ARBA00023015"/>
    </source>
</evidence>
<protein>
    <recommendedName>
        <fullName evidence="7">Nuclear transcription factor Y subunit</fullName>
    </recommendedName>
</protein>
<evidence type="ECO:0000256" key="6">
    <source>
        <dbReference type="ARBA" id="ARBA00023242"/>
    </source>
</evidence>
<dbReference type="GO" id="GO:0016602">
    <property type="term" value="C:CCAAT-binding factor complex"/>
    <property type="evidence" value="ECO:0007669"/>
    <property type="project" value="InterPro"/>
</dbReference>
<dbReference type="SMART" id="SM00521">
    <property type="entry name" value="CBF"/>
    <property type="match status" value="1"/>
</dbReference>
<evidence type="ECO:0000256" key="4">
    <source>
        <dbReference type="ARBA" id="ARBA00023159"/>
    </source>
</evidence>
<dbReference type="Proteomes" id="UP000030746">
    <property type="component" value="Unassembled WGS sequence"/>
</dbReference>
<name>V4AT00_LOTGI</name>
<dbReference type="InterPro" id="IPR018362">
    <property type="entry name" value="CCAAT-binding_factor_CS"/>
</dbReference>
<dbReference type="InterPro" id="IPR001289">
    <property type="entry name" value="NFYA"/>
</dbReference>
<evidence type="ECO:0000256" key="3">
    <source>
        <dbReference type="ARBA" id="ARBA00023125"/>
    </source>
</evidence>
<dbReference type="KEGG" id="lgi:LOTGIDRAFT_159581"/>
<dbReference type="AlphaFoldDB" id="V4AT00"/>
<accession>V4AT00</accession>
<keyword evidence="6 7" id="KW-0539">Nucleus</keyword>
<dbReference type="GeneID" id="20238085"/>
<evidence type="ECO:0000256" key="1">
    <source>
        <dbReference type="ARBA" id="ARBA00004123"/>
    </source>
</evidence>
<dbReference type="PROSITE" id="PS00686">
    <property type="entry name" value="NFYA_HAP2_1"/>
    <property type="match status" value="1"/>
</dbReference>
<evidence type="ECO:0000256" key="8">
    <source>
        <dbReference type="SAM" id="MobiDB-lite"/>
    </source>
</evidence>
<evidence type="ECO:0000256" key="7">
    <source>
        <dbReference type="RuleBase" id="RU367155"/>
    </source>
</evidence>
<dbReference type="OMA" id="QPTETRY"/>
<comment type="subunit">
    <text evidence="7">Heterotrimer.</text>
</comment>
<comment type="similarity">
    <text evidence="7">Belongs to the NFYA/HAP2 subunit family.</text>
</comment>